<protein>
    <submittedName>
        <fullName evidence="1">Transposase</fullName>
    </submittedName>
</protein>
<organism evidence="1 2">
    <name type="scientific">Schinkia azotoformans LMG 9581</name>
    <dbReference type="NCBI Taxonomy" id="1131731"/>
    <lineage>
        <taxon>Bacteria</taxon>
        <taxon>Bacillati</taxon>
        <taxon>Bacillota</taxon>
        <taxon>Bacilli</taxon>
        <taxon>Bacillales</taxon>
        <taxon>Bacillaceae</taxon>
        <taxon>Calidifontibacillus/Schinkia group</taxon>
        <taxon>Schinkia</taxon>
    </lineage>
</organism>
<comment type="caution">
    <text evidence="1">The sequence shown here is derived from an EMBL/GenBank/DDBJ whole genome shotgun (WGS) entry which is preliminary data.</text>
</comment>
<sequence>MITLTNRKMFCDNPLCDRTTFAESFSFIDNKAKKTKRLLEVIIEISLTQSSVSAATYLTQHIANVKKSSICNYQKKKKRTNNK</sequence>
<dbReference type="EMBL" id="AJLR01000005">
    <property type="protein sequence ID" value="EKN71146.1"/>
    <property type="molecule type" value="Genomic_DNA"/>
</dbReference>
<evidence type="ECO:0000313" key="2">
    <source>
        <dbReference type="Proteomes" id="UP000006315"/>
    </source>
</evidence>
<name>K6ECI0_SCHAZ</name>
<keyword evidence="2" id="KW-1185">Reference proteome</keyword>
<gene>
    <name evidence="1" type="ORF">BAZO_00650</name>
</gene>
<dbReference type="Proteomes" id="UP000006315">
    <property type="component" value="Unassembled WGS sequence"/>
</dbReference>
<proteinExistence type="predicted"/>
<dbReference type="AlphaFoldDB" id="K6ECI0"/>
<evidence type="ECO:0000313" key="1">
    <source>
        <dbReference type="EMBL" id="EKN71146.1"/>
    </source>
</evidence>
<reference evidence="1 2" key="1">
    <citation type="journal article" date="2012" name="Front. Microbiol.">
        <title>Redundancy and modularity in membrane-associated dissimilatory nitrate reduction in Bacillus.</title>
        <authorList>
            <person name="Heylen K."/>
            <person name="Keltjens J."/>
        </authorList>
    </citation>
    <scope>NUCLEOTIDE SEQUENCE [LARGE SCALE GENOMIC DNA]</scope>
    <source>
        <strain evidence="1 2">LMG 9581</strain>
    </source>
</reference>
<dbReference type="STRING" id="1131731.BAZO_00650"/>
<accession>K6ECI0</accession>